<reference evidence="2 3" key="1">
    <citation type="submission" date="2018-12" db="EMBL/GenBank/DDBJ databases">
        <authorList>
            <person name="Sun L."/>
            <person name="Chen Z."/>
        </authorList>
    </citation>
    <scope>NUCLEOTIDE SEQUENCE [LARGE SCALE GENOMIC DNA]</scope>
    <source>
        <strain evidence="2 3">DSM 15890</strain>
    </source>
</reference>
<feature type="domain" description="N-acetyltransferase" evidence="1">
    <location>
        <begin position="13"/>
        <end position="146"/>
    </location>
</feature>
<dbReference type="Pfam" id="PF00583">
    <property type="entry name" value="Acetyltransf_1"/>
    <property type="match status" value="1"/>
</dbReference>
<dbReference type="EMBL" id="RZNY01000012">
    <property type="protein sequence ID" value="RUT45298.1"/>
    <property type="molecule type" value="Genomic_DNA"/>
</dbReference>
<dbReference type="OrthoDB" id="2242710at2"/>
<comment type="caution">
    <text evidence="2">The sequence shown here is derived from an EMBL/GenBank/DDBJ whole genome shotgun (WGS) entry which is preliminary data.</text>
</comment>
<dbReference type="RefSeq" id="WP_127192906.1">
    <property type="nucleotide sequence ID" value="NZ_RZNY01000012.1"/>
</dbReference>
<keyword evidence="3" id="KW-1185">Reference proteome</keyword>
<dbReference type="AlphaFoldDB" id="A0A433Y7E3"/>
<gene>
    <name evidence="2" type="ORF">EJP82_15135</name>
</gene>
<accession>A0A433Y7E3</accession>
<sequence length="158" mass="18847">MPTIITKPFDQEIQSIFSEIKTSYHAWELSQKDLSELPKEIHIIEVEQEMAGYGVIWEYSSGKQLVQKAEQDYFSSDEKYLEKDFYIDIKNKTDIIFIEALDVLKDYEGNGYGAFFVNWLKEKHPNKKMYVYALEKSRNFWYKQDFETVGNTVWMSYN</sequence>
<dbReference type="InterPro" id="IPR016181">
    <property type="entry name" value="Acyl_CoA_acyltransferase"/>
</dbReference>
<dbReference type="Proteomes" id="UP000279446">
    <property type="component" value="Unassembled WGS sequence"/>
</dbReference>
<dbReference type="GO" id="GO:0016747">
    <property type="term" value="F:acyltransferase activity, transferring groups other than amino-acyl groups"/>
    <property type="evidence" value="ECO:0007669"/>
    <property type="project" value="InterPro"/>
</dbReference>
<name>A0A433Y7E3_9BACL</name>
<protein>
    <submittedName>
        <fullName evidence="2">GCN5 family acetyltransferase</fullName>
    </submittedName>
</protein>
<organism evidence="2 3">
    <name type="scientific">Paenibacillus anaericanus</name>
    <dbReference type="NCBI Taxonomy" id="170367"/>
    <lineage>
        <taxon>Bacteria</taxon>
        <taxon>Bacillati</taxon>
        <taxon>Bacillota</taxon>
        <taxon>Bacilli</taxon>
        <taxon>Bacillales</taxon>
        <taxon>Paenibacillaceae</taxon>
        <taxon>Paenibacillus</taxon>
    </lineage>
</organism>
<evidence type="ECO:0000313" key="3">
    <source>
        <dbReference type="Proteomes" id="UP000279446"/>
    </source>
</evidence>
<dbReference type="SUPFAM" id="SSF55729">
    <property type="entry name" value="Acyl-CoA N-acyltransferases (Nat)"/>
    <property type="match status" value="1"/>
</dbReference>
<keyword evidence="2" id="KW-0808">Transferase</keyword>
<dbReference type="Gene3D" id="3.40.630.30">
    <property type="match status" value="1"/>
</dbReference>
<evidence type="ECO:0000313" key="2">
    <source>
        <dbReference type="EMBL" id="RUT45298.1"/>
    </source>
</evidence>
<dbReference type="InterPro" id="IPR000182">
    <property type="entry name" value="GNAT_dom"/>
</dbReference>
<proteinExistence type="predicted"/>
<evidence type="ECO:0000259" key="1">
    <source>
        <dbReference type="Pfam" id="PF00583"/>
    </source>
</evidence>